<dbReference type="PROSITE" id="PS00755">
    <property type="entry name" value="SECY_1"/>
    <property type="match status" value="1"/>
</dbReference>
<dbReference type="AlphaFoldDB" id="K1S513"/>
<evidence type="ECO:0000256" key="3">
    <source>
        <dbReference type="ARBA" id="ARBA00022448"/>
    </source>
</evidence>
<dbReference type="EMBL" id="AJWY01012225">
    <property type="protein sequence ID" value="EKC50529.1"/>
    <property type="molecule type" value="Genomic_DNA"/>
</dbReference>
<dbReference type="PRINTS" id="PR00303">
    <property type="entry name" value="SECYTRNLCASE"/>
</dbReference>
<keyword evidence="3" id="KW-0813">Transport</keyword>
<comment type="subcellular location">
    <subcellularLocation>
        <location evidence="1">Membrane</location>
        <topology evidence="1">Multi-pass membrane protein</topology>
    </subcellularLocation>
</comment>
<dbReference type="GO" id="GO:0016020">
    <property type="term" value="C:membrane"/>
    <property type="evidence" value="ECO:0007669"/>
    <property type="project" value="UniProtKB-SubCell"/>
</dbReference>
<reference evidence="9" key="1">
    <citation type="journal article" date="2013" name="Environ. Microbiol.">
        <title>Microbiota from the distal guts of lean and obese adolescents exhibit partial functional redundancy besides clear differences in community structure.</title>
        <authorList>
            <person name="Ferrer M."/>
            <person name="Ruiz A."/>
            <person name="Lanza F."/>
            <person name="Haange S.B."/>
            <person name="Oberbach A."/>
            <person name="Till H."/>
            <person name="Bargiela R."/>
            <person name="Campoy C."/>
            <person name="Segura M.T."/>
            <person name="Richter M."/>
            <person name="von Bergen M."/>
            <person name="Seifert J."/>
            <person name="Suarez A."/>
        </authorList>
    </citation>
    <scope>NUCLEOTIDE SEQUENCE</scope>
</reference>
<evidence type="ECO:0000256" key="6">
    <source>
        <dbReference type="ARBA" id="ARBA00022989"/>
    </source>
</evidence>
<organism evidence="9">
    <name type="scientific">human gut metagenome</name>
    <dbReference type="NCBI Taxonomy" id="408170"/>
    <lineage>
        <taxon>unclassified sequences</taxon>
        <taxon>metagenomes</taxon>
        <taxon>organismal metagenomes</taxon>
    </lineage>
</organism>
<dbReference type="GO" id="GO:0015031">
    <property type="term" value="P:protein transport"/>
    <property type="evidence" value="ECO:0007669"/>
    <property type="project" value="UniProtKB-KW"/>
</dbReference>
<evidence type="ECO:0000256" key="7">
    <source>
        <dbReference type="ARBA" id="ARBA00023010"/>
    </source>
</evidence>
<proteinExistence type="inferred from homology"/>
<sequence length="110" mass="12421">MFETFRNAWKTEDLRKRLLYTLLILILFRLGCAIPVPYITSSALESMFTTGSMLTYLNMMSGGAMSRCTIFALGVQPYINATIIIQLLCVAIPYLENLSKEGEEGRQKLT</sequence>
<gene>
    <name evidence="9" type="ORF">LEA_17838</name>
</gene>
<name>K1S513_9ZZZZ</name>
<evidence type="ECO:0000256" key="1">
    <source>
        <dbReference type="ARBA" id="ARBA00004141"/>
    </source>
</evidence>
<protein>
    <submittedName>
        <fullName evidence="9">SecY protein</fullName>
    </submittedName>
</protein>
<dbReference type="Gene3D" id="1.10.3370.10">
    <property type="entry name" value="SecY subunit domain"/>
    <property type="match status" value="1"/>
</dbReference>
<accession>K1S513</accession>
<dbReference type="InterPro" id="IPR030659">
    <property type="entry name" value="SecY_CS"/>
</dbReference>
<evidence type="ECO:0000256" key="8">
    <source>
        <dbReference type="ARBA" id="ARBA00023136"/>
    </source>
</evidence>
<keyword evidence="4" id="KW-0812">Transmembrane</keyword>
<keyword evidence="7" id="KW-0811">Translocation</keyword>
<evidence type="ECO:0000256" key="5">
    <source>
        <dbReference type="ARBA" id="ARBA00022927"/>
    </source>
</evidence>
<keyword evidence="5" id="KW-0653">Protein transport</keyword>
<dbReference type="Pfam" id="PF00344">
    <property type="entry name" value="SecY"/>
    <property type="match status" value="1"/>
</dbReference>
<feature type="non-terminal residue" evidence="9">
    <location>
        <position position="110"/>
    </location>
</feature>
<evidence type="ECO:0000256" key="4">
    <source>
        <dbReference type="ARBA" id="ARBA00022692"/>
    </source>
</evidence>
<evidence type="ECO:0000313" key="9">
    <source>
        <dbReference type="EMBL" id="EKC50529.1"/>
    </source>
</evidence>
<dbReference type="InterPro" id="IPR002208">
    <property type="entry name" value="SecY/SEC61-alpha"/>
</dbReference>
<comment type="caution">
    <text evidence="9">The sequence shown here is derived from an EMBL/GenBank/DDBJ whole genome shotgun (WGS) entry which is preliminary data.</text>
</comment>
<dbReference type="SUPFAM" id="SSF103491">
    <property type="entry name" value="Preprotein translocase SecY subunit"/>
    <property type="match status" value="1"/>
</dbReference>
<dbReference type="InterPro" id="IPR023201">
    <property type="entry name" value="SecY_dom_sf"/>
</dbReference>
<evidence type="ECO:0000256" key="2">
    <source>
        <dbReference type="ARBA" id="ARBA00005751"/>
    </source>
</evidence>
<comment type="similarity">
    <text evidence="2">Belongs to the SecY/SEC61-alpha family.</text>
</comment>
<keyword evidence="8" id="KW-0472">Membrane</keyword>
<keyword evidence="6" id="KW-1133">Transmembrane helix</keyword>